<proteinExistence type="predicted"/>
<accession>A0A4R5DSR9</accession>
<evidence type="ECO:0000313" key="2">
    <source>
        <dbReference type="EMBL" id="TDE15320.1"/>
    </source>
</evidence>
<keyword evidence="3" id="KW-1185">Reference proteome</keyword>
<feature type="signal peptide" evidence="1">
    <location>
        <begin position="1"/>
        <end position="20"/>
    </location>
</feature>
<gene>
    <name evidence="2" type="ORF">E0F88_12430</name>
</gene>
<dbReference type="EMBL" id="SMFL01000004">
    <property type="protein sequence ID" value="TDE15320.1"/>
    <property type="molecule type" value="Genomic_DNA"/>
</dbReference>
<evidence type="ECO:0000256" key="1">
    <source>
        <dbReference type="SAM" id="SignalP"/>
    </source>
</evidence>
<dbReference type="OrthoDB" id="963215at2"/>
<dbReference type="AlphaFoldDB" id="A0A4R5DSR9"/>
<feature type="chain" id="PRO_5020305669" description="Curlin" evidence="1">
    <location>
        <begin position="21"/>
        <end position="173"/>
    </location>
</feature>
<reference evidence="2 3" key="1">
    <citation type="submission" date="2019-03" db="EMBL/GenBank/DDBJ databases">
        <title>Dyadobacter AR-3-6 sp. nov., isolated from arctic soil.</title>
        <authorList>
            <person name="Chaudhary D.K."/>
        </authorList>
    </citation>
    <scope>NUCLEOTIDE SEQUENCE [LARGE SCALE GENOMIC DNA]</scope>
    <source>
        <strain evidence="2 3">AR-3-6</strain>
    </source>
</reference>
<evidence type="ECO:0008006" key="4">
    <source>
        <dbReference type="Google" id="ProtNLM"/>
    </source>
</evidence>
<evidence type="ECO:0000313" key="3">
    <source>
        <dbReference type="Proteomes" id="UP000294850"/>
    </source>
</evidence>
<dbReference type="Proteomes" id="UP000294850">
    <property type="component" value="Unassembled WGS sequence"/>
</dbReference>
<protein>
    <recommendedName>
        <fullName evidence="4">Curlin</fullName>
    </recommendedName>
</protein>
<name>A0A4R5DSR9_9BACT</name>
<comment type="caution">
    <text evidence="2">The sequence shown here is derived from an EMBL/GenBank/DDBJ whole genome shotgun (WGS) entry which is preliminary data.</text>
</comment>
<organism evidence="2 3">
    <name type="scientific">Dyadobacter psychrotolerans</name>
    <dbReference type="NCBI Taxonomy" id="2541721"/>
    <lineage>
        <taxon>Bacteria</taxon>
        <taxon>Pseudomonadati</taxon>
        <taxon>Bacteroidota</taxon>
        <taxon>Cytophagia</taxon>
        <taxon>Cytophagales</taxon>
        <taxon>Spirosomataceae</taxon>
        <taxon>Dyadobacter</taxon>
    </lineage>
</organism>
<dbReference type="RefSeq" id="WP_131958583.1">
    <property type="nucleotide sequence ID" value="NZ_SMFL01000004.1"/>
</dbReference>
<sequence>MKNFLINLSLSALSLGALHAQQVPGEASFGSSAQSLSNLSDQAKISVISSFGGTGRPGSNANVIQSGNQNSLNLNLTGNGNNIVTSQIGDLNQLNLDLNGSNSQYVLEQSGNSNELQMKNIKSSGINFQSTQKDGGNSLILQGGSIGSLQSMKIEQTGGMKIIIESNPIFGKP</sequence>
<keyword evidence="1" id="KW-0732">Signal</keyword>